<dbReference type="InParanoid" id="A0A0R0H582"/>
<dbReference type="STRING" id="3847.A0A0R0H582"/>
<evidence type="ECO:0000256" key="4">
    <source>
        <dbReference type="ARBA" id="ARBA00022454"/>
    </source>
</evidence>
<keyword evidence="6" id="KW-0238">DNA-binding</keyword>
<dbReference type="Gene3D" id="2.40.50.140">
    <property type="entry name" value="Nucleic acid-binding proteins"/>
    <property type="match status" value="1"/>
</dbReference>
<evidence type="ECO:0000313" key="11">
    <source>
        <dbReference type="Proteomes" id="UP000008827"/>
    </source>
</evidence>
<evidence type="ECO:0000256" key="7">
    <source>
        <dbReference type="ARBA" id="ARBA00023242"/>
    </source>
</evidence>
<dbReference type="GO" id="GO:0005634">
    <property type="term" value="C:nucleus"/>
    <property type="evidence" value="ECO:0007669"/>
    <property type="project" value="UniProtKB-SubCell"/>
</dbReference>
<reference evidence="10" key="2">
    <citation type="submission" date="2018-02" db="UniProtKB">
        <authorList>
            <consortium name="EnsemblPlants"/>
        </authorList>
    </citation>
    <scope>IDENTIFICATION</scope>
    <source>
        <strain evidence="10">Williams 82</strain>
    </source>
</reference>
<dbReference type="Proteomes" id="UP000008827">
    <property type="component" value="Chromosome 12"/>
</dbReference>
<dbReference type="GO" id="GO:0000781">
    <property type="term" value="C:chromosome, telomeric region"/>
    <property type="evidence" value="ECO:0007669"/>
    <property type="project" value="UniProtKB-SubCell"/>
</dbReference>
<evidence type="ECO:0000256" key="1">
    <source>
        <dbReference type="ARBA" id="ARBA00004123"/>
    </source>
</evidence>
<reference evidence="9" key="3">
    <citation type="submission" date="2018-07" db="EMBL/GenBank/DDBJ databases">
        <title>WGS assembly of Glycine max.</title>
        <authorList>
            <person name="Schmutz J."/>
            <person name="Cannon S."/>
            <person name="Schlueter J."/>
            <person name="Ma J."/>
            <person name="Mitros T."/>
            <person name="Nelson W."/>
            <person name="Hyten D."/>
            <person name="Song Q."/>
            <person name="Thelen J."/>
            <person name="Cheng J."/>
            <person name="Xu D."/>
            <person name="Hellsten U."/>
            <person name="May G."/>
            <person name="Yu Y."/>
            <person name="Sakurai T."/>
            <person name="Umezawa T."/>
            <person name="Bhattacharyya M."/>
            <person name="Sandhu D."/>
            <person name="Valliyodan B."/>
            <person name="Lindquist E."/>
            <person name="Peto M."/>
            <person name="Grant D."/>
            <person name="Shu S."/>
            <person name="Goodstein D."/>
            <person name="Barry K."/>
            <person name="Futrell-Griggs M."/>
            <person name="Abernathy B."/>
            <person name="Du J."/>
            <person name="Tian Z."/>
            <person name="Zhu L."/>
            <person name="Gill N."/>
            <person name="Joshi T."/>
            <person name="Libault M."/>
            <person name="Sethuraman A."/>
            <person name="Zhang X."/>
            <person name="Shinozaki K."/>
            <person name="Nguyen H."/>
            <person name="Wing R."/>
            <person name="Cregan P."/>
            <person name="Specht J."/>
            <person name="Grimwood J."/>
            <person name="Rokhsar D."/>
            <person name="Stacey G."/>
            <person name="Shoemaker R."/>
            <person name="Jackson S."/>
        </authorList>
    </citation>
    <scope>NUCLEOTIDE SEQUENCE</scope>
    <source>
        <tissue evidence="9">Callus</tissue>
    </source>
</reference>
<keyword evidence="4" id="KW-0158">Chromosome</keyword>
<sequence length="148" mass="16700">MTLLYCKGIPISFMEIVGSIMLWNLKHDQFLCFAVDDGTNCILLLSLNDANSSSVACRHHHDHAMRFASLVKLDIVAIVKGRLSRFRGAVQVTMSNVVVERNPNAEIFHCLNCILLTHNYYNVFPGWGIDGVMGPVQVSGRRPWQQRE</sequence>
<evidence type="ECO:0000256" key="6">
    <source>
        <dbReference type="ARBA" id="ARBA00023125"/>
    </source>
</evidence>
<dbReference type="GO" id="GO:0042162">
    <property type="term" value="F:telomeric DNA binding"/>
    <property type="evidence" value="ECO:0000318"/>
    <property type="project" value="GO_Central"/>
</dbReference>
<keyword evidence="5" id="KW-0779">Telomere</keyword>
<evidence type="ECO:0000256" key="8">
    <source>
        <dbReference type="ARBA" id="ARBA00030039"/>
    </source>
</evidence>
<dbReference type="EnsemblPlants" id="KRH25968">
    <property type="protein sequence ID" value="KRH25968"/>
    <property type="gene ID" value="GLYMA_12G142500"/>
</dbReference>
<comment type="subcellular location">
    <subcellularLocation>
        <location evidence="2">Chromosome</location>
        <location evidence="2">Telomere</location>
    </subcellularLocation>
    <subcellularLocation>
        <location evidence="1">Nucleus</location>
    </subcellularLocation>
</comment>
<gene>
    <name evidence="9" type="ORF">GLYMA_12G142500</name>
</gene>
<organism evidence="9">
    <name type="scientific">Glycine max</name>
    <name type="common">Soybean</name>
    <name type="synonym">Glycine hispida</name>
    <dbReference type="NCBI Taxonomy" id="3847"/>
    <lineage>
        <taxon>Eukaryota</taxon>
        <taxon>Viridiplantae</taxon>
        <taxon>Streptophyta</taxon>
        <taxon>Embryophyta</taxon>
        <taxon>Tracheophyta</taxon>
        <taxon>Spermatophyta</taxon>
        <taxon>Magnoliopsida</taxon>
        <taxon>eudicotyledons</taxon>
        <taxon>Gunneridae</taxon>
        <taxon>Pentapetalae</taxon>
        <taxon>rosids</taxon>
        <taxon>fabids</taxon>
        <taxon>Fabales</taxon>
        <taxon>Fabaceae</taxon>
        <taxon>Papilionoideae</taxon>
        <taxon>50 kb inversion clade</taxon>
        <taxon>NPAAA clade</taxon>
        <taxon>indigoferoid/millettioid clade</taxon>
        <taxon>Phaseoleae</taxon>
        <taxon>Glycine</taxon>
        <taxon>Glycine subgen. Soja</taxon>
    </lineage>
</organism>
<dbReference type="EMBL" id="CM000845">
    <property type="protein sequence ID" value="KRH25968.1"/>
    <property type="molecule type" value="Genomic_DNA"/>
</dbReference>
<dbReference type="InterPro" id="IPR012340">
    <property type="entry name" value="NA-bd_OB-fold"/>
</dbReference>
<reference evidence="9 10" key="1">
    <citation type="journal article" date="2010" name="Nature">
        <title>Genome sequence of the palaeopolyploid soybean.</title>
        <authorList>
            <person name="Schmutz J."/>
            <person name="Cannon S.B."/>
            <person name="Schlueter J."/>
            <person name="Ma J."/>
            <person name="Mitros T."/>
            <person name="Nelson W."/>
            <person name="Hyten D.L."/>
            <person name="Song Q."/>
            <person name="Thelen J.J."/>
            <person name="Cheng J."/>
            <person name="Xu D."/>
            <person name="Hellsten U."/>
            <person name="May G.D."/>
            <person name="Yu Y."/>
            <person name="Sakurai T."/>
            <person name="Umezawa T."/>
            <person name="Bhattacharyya M.K."/>
            <person name="Sandhu D."/>
            <person name="Valliyodan B."/>
            <person name="Lindquist E."/>
            <person name="Peto M."/>
            <person name="Grant D."/>
            <person name="Shu S."/>
            <person name="Goodstein D."/>
            <person name="Barry K."/>
            <person name="Futrell-Griggs M."/>
            <person name="Abernathy B."/>
            <person name="Du J."/>
            <person name="Tian Z."/>
            <person name="Zhu L."/>
            <person name="Gill N."/>
            <person name="Joshi T."/>
            <person name="Libault M."/>
            <person name="Sethuraman A."/>
            <person name="Zhang X.-C."/>
            <person name="Shinozaki K."/>
            <person name="Nguyen H.T."/>
            <person name="Wing R.A."/>
            <person name="Cregan P."/>
            <person name="Specht J."/>
            <person name="Grimwood J."/>
            <person name="Rokhsar D."/>
            <person name="Stacey G."/>
            <person name="Shoemaker R.C."/>
            <person name="Jackson S.A."/>
        </authorList>
    </citation>
    <scope>NUCLEOTIDE SEQUENCE</scope>
    <source>
        <strain evidence="10">cv. Williams 82</strain>
        <tissue evidence="9">Callus</tissue>
    </source>
</reference>
<keyword evidence="11" id="KW-1185">Reference proteome</keyword>
<evidence type="ECO:0000313" key="9">
    <source>
        <dbReference type="EMBL" id="KRH25968.1"/>
    </source>
</evidence>
<keyword evidence="7" id="KW-0539">Nucleus</keyword>
<dbReference type="OMA" id="HEHKPGR"/>
<dbReference type="PANTHER" id="PTHR13989:SF33">
    <property type="entry name" value="CST COMPLEX SUBUNIT STN1"/>
    <property type="match status" value="1"/>
</dbReference>
<dbReference type="FunCoup" id="A0A0R0H582">
    <property type="interactions" value="26"/>
</dbReference>
<evidence type="ECO:0000256" key="3">
    <source>
        <dbReference type="ARBA" id="ARBA00017411"/>
    </source>
</evidence>
<dbReference type="PANTHER" id="PTHR13989">
    <property type="entry name" value="REPLICATION PROTEIN A-RELATED"/>
    <property type="match status" value="1"/>
</dbReference>
<accession>A0A0R0H582</accession>
<dbReference type="SUPFAM" id="SSF50249">
    <property type="entry name" value="Nucleic acid-binding proteins"/>
    <property type="match status" value="1"/>
</dbReference>
<dbReference type="InterPro" id="IPR040260">
    <property type="entry name" value="RFA2-like"/>
</dbReference>
<name>A0A0R0H582_SOYBN</name>
<proteinExistence type="predicted"/>
<dbReference type="AlphaFoldDB" id="A0A0R0H582"/>
<evidence type="ECO:0000313" key="10">
    <source>
        <dbReference type="EnsemblPlants" id="KRH25968"/>
    </source>
</evidence>
<dbReference type="Gramene" id="KRH25968">
    <property type="protein sequence ID" value="KRH25968"/>
    <property type="gene ID" value="GLYMA_12G142500"/>
</dbReference>
<evidence type="ECO:0000256" key="5">
    <source>
        <dbReference type="ARBA" id="ARBA00022895"/>
    </source>
</evidence>
<protein>
    <recommendedName>
        <fullName evidence="3">CST complex subunit STN1</fullName>
    </recommendedName>
    <alternativeName>
        <fullName evidence="8">Suppressor of cdc thirteen homolog</fullName>
    </alternativeName>
</protein>
<evidence type="ECO:0000256" key="2">
    <source>
        <dbReference type="ARBA" id="ARBA00004574"/>
    </source>
</evidence>